<protein>
    <recommendedName>
        <fullName evidence="4">5'-nucleotidase</fullName>
    </recommendedName>
</protein>
<evidence type="ECO:0008006" key="4">
    <source>
        <dbReference type="Google" id="ProtNLM"/>
    </source>
</evidence>
<sequence length="666" mass="72454">MSEATGRALSMGLLFWRGPLVAADPNMTCAVSWGRRTLARSRPPLSRLAALATAGATISLGLPRIAIMVAVSRARAAARGPGALFSADLARPRTGSGSAACRAHGDDADIARGGPDATEDGGCVIVCRGWGADGPGIAQAFTHVTTRHECRILDIAQFLLEGSLMFTFVLSVRGSAKLMQELAECAKERGFQLDFHFPTSASLDSPASRGDNQVVISVVSTETITPALLYDLDGVLCDHGCVVHEIEHRSDNKRENNGEYNKVSMRVGCPTGLKPATVMMDSPDPAGALKPGLQRVAWGHRAEVTIRWWDAMNRPTGKSLVVFGLSHVLCPYDVLDELLRAAGIDVEKASSITSRMPVESANQKKVSMLKGKPVEVLEAVGKKLKFTPGTKLVCAALKRMGFTLAILTNTGCREVADAVRMHLDIDYVICRDLEEVDGVLTGSYSGELTDISFRKSDLLKLMAEREQIEFRNVIAVGEPLKGLKRAEARVMMETFGPMVYFSTHKLKDLTIVLYLLGFHGTDVRALRKRRWEEGPGESAPLPPATKRFLVMVTARSREPGQVRKILAPLRPAGARVEVQTVKHCSLQDGGMCVGLQLQVQREEPDQVMKDLVFACHRAGFKIEEVDAQARLAAASHRPWQQRTQEACWQHYPGLPEQVRGHAGAEA</sequence>
<evidence type="ECO:0000313" key="3">
    <source>
        <dbReference type="Proteomes" id="UP001189429"/>
    </source>
</evidence>
<dbReference type="Gene3D" id="3.40.50.1000">
    <property type="entry name" value="HAD superfamily/HAD-like"/>
    <property type="match status" value="1"/>
</dbReference>
<reference evidence="2" key="1">
    <citation type="submission" date="2023-10" db="EMBL/GenBank/DDBJ databases">
        <authorList>
            <person name="Chen Y."/>
            <person name="Shah S."/>
            <person name="Dougan E. K."/>
            <person name="Thang M."/>
            <person name="Chan C."/>
        </authorList>
    </citation>
    <scope>NUCLEOTIDE SEQUENCE [LARGE SCALE GENOMIC DNA]</scope>
</reference>
<dbReference type="InterPro" id="IPR036412">
    <property type="entry name" value="HAD-like_sf"/>
</dbReference>
<name>A0ABN9U3R8_9DINO</name>
<dbReference type="InterPro" id="IPR023214">
    <property type="entry name" value="HAD_sf"/>
</dbReference>
<evidence type="ECO:0000313" key="2">
    <source>
        <dbReference type="EMBL" id="CAK0852225.1"/>
    </source>
</evidence>
<dbReference type="SUPFAM" id="SSF55021">
    <property type="entry name" value="ACT-like"/>
    <property type="match status" value="1"/>
</dbReference>
<dbReference type="EMBL" id="CAUYUJ010015302">
    <property type="protein sequence ID" value="CAK0852225.1"/>
    <property type="molecule type" value="Genomic_DNA"/>
</dbReference>
<dbReference type="Pfam" id="PF13740">
    <property type="entry name" value="ACT_6"/>
    <property type="match status" value="1"/>
</dbReference>
<feature type="chain" id="PRO_5046650839" description="5'-nucleotidase" evidence="1">
    <location>
        <begin position="24"/>
        <end position="666"/>
    </location>
</feature>
<keyword evidence="3" id="KW-1185">Reference proteome</keyword>
<organism evidence="2 3">
    <name type="scientific">Prorocentrum cordatum</name>
    <dbReference type="NCBI Taxonomy" id="2364126"/>
    <lineage>
        <taxon>Eukaryota</taxon>
        <taxon>Sar</taxon>
        <taxon>Alveolata</taxon>
        <taxon>Dinophyceae</taxon>
        <taxon>Prorocentrales</taxon>
        <taxon>Prorocentraceae</taxon>
        <taxon>Prorocentrum</taxon>
    </lineage>
</organism>
<dbReference type="Proteomes" id="UP001189429">
    <property type="component" value="Unassembled WGS sequence"/>
</dbReference>
<gene>
    <name evidence="2" type="ORF">PCOR1329_LOCUS44134</name>
</gene>
<feature type="signal peptide" evidence="1">
    <location>
        <begin position="1"/>
        <end position="23"/>
    </location>
</feature>
<keyword evidence="1" id="KW-0732">Signal</keyword>
<comment type="caution">
    <text evidence="2">The sequence shown here is derived from an EMBL/GenBank/DDBJ whole genome shotgun (WGS) entry which is preliminary data.</text>
</comment>
<dbReference type="SUPFAM" id="SSF56784">
    <property type="entry name" value="HAD-like"/>
    <property type="match status" value="1"/>
</dbReference>
<dbReference type="InterPro" id="IPR045865">
    <property type="entry name" value="ACT-like_dom_sf"/>
</dbReference>
<evidence type="ECO:0000256" key="1">
    <source>
        <dbReference type="SAM" id="SignalP"/>
    </source>
</evidence>
<dbReference type="Gene3D" id="3.30.70.260">
    <property type="match status" value="1"/>
</dbReference>
<proteinExistence type="predicted"/>
<dbReference type="Pfam" id="PF12710">
    <property type="entry name" value="HAD"/>
    <property type="match status" value="1"/>
</dbReference>
<accession>A0ABN9U3R8</accession>